<reference evidence="2 3" key="1">
    <citation type="journal article" date="2015" name="Genome Announc.">
        <title>Expanding the biotechnology potential of lactobacilli through comparative genomics of 213 strains and associated genera.</title>
        <authorList>
            <person name="Sun Z."/>
            <person name="Harris H.M."/>
            <person name="McCann A."/>
            <person name="Guo C."/>
            <person name="Argimon S."/>
            <person name="Zhang W."/>
            <person name="Yang X."/>
            <person name="Jeffery I.B."/>
            <person name="Cooney J.C."/>
            <person name="Kagawa T.F."/>
            <person name="Liu W."/>
            <person name="Song Y."/>
            <person name="Salvetti E."/>
            <person name="Wrobel A."/>
            <person name="Rasinkangas P."/>
            <person name="Parkhill J."/>
            <person name="Rea M.C."/>
            <person name="O'Sullivan O."/>
            <person name="Ritari J."/>
            <person name="Douillard F.P."/>
            <person name="Paul Ross R."/>
            <person name="Yang R."/>
            <person name="Briner A.E."/>
            <person name="Felis G.E."/>
            <person name="de Vos W.M."/>
            <person name="Barrangou R."/>
            <person name="Klaenhammer T.R."/>
            <person name="Caufield P.W."/>
            <person name="Cui Y."/>
            <person name="Zhang H."/>
            <person name="O'Toole P.W."/>
        </authorList>
    </citation>
    <scope>NUCLEOTIDE SEQUENCE [LARGE SCALE GENOMIC DNA]</scope>
    <source>
        <strain evidence="2 3">JCM 17158</strain>
    </source>
</reference>
<gene>
    <name evidence="2" type="ORF">FD02_GL000882</name>
</gene>
<evidence type="ECO:0000313" key="3">
    <source>
        <dbReference type="Proteomes" id="UP000051804"/>
    </source>
</evidence>
<protein>
    <recommendedName>
        <fullName evidence="4">Integral membrane protein</fullName>
    </recommendedName>
</protein>
<dbReference type="STRING" id="1291734.FD02_GL000882"/>
<keyword evidence="1" id="KW-0812">Transmembrane</keyword>
<dbReference type="PATRIC" id="fig|1291734.4.peg.909"/>
<name>A0A0R1JZV4_9LACO</name>
<dbReference type="AlphaFoldDB" id="A0A0R1JZV4"/>
<dbReference type="Proteomes" id="UP000051804">
    <property type="component" value="Unassembled WGS sequence"/>
</dbReference>
<dbReference type="RefSeq" id="WP_056949874.1">
    <property type="nucleotide sequence ID" value="NZ_AZDJ01000001.1"/>
</dbReference>
<comment type="caution">
    <text evidence="2">The sequence shown here is derived from an EMBL/GenBank/DDBJ whole genome shotgun (WGS) entry which is preliminary data.</text>
</comment>
<evidence type="ECO:0000313" key="2">
    <source>
        <dbReference type="EMBL" id="KRK74281.1"/>
    </source>
</evidence>
<accession>A0A0R1JZV4</accession>
<feature type="transmembrane region" description="Helical" evidence="1">
    <location>
        <begin position="6"/>
        <end position="24"/>
    </location>
</feature>
<feature type="transmembrane region" description="Helical" evidence="1">
    <location>
        <begin position="52"/>
        <end position="73"/>
    </location>
</feature>
<keyword evidence="1" id="KW-1133">Transmembrane helix</keyword>
<keyword evidence="1" id="KW-0472">Membrane</keyword>
<keyword evidence="3" id="KW-1185">Reference proteome</keyword>
<sequence length="84" mass="9348">MLGLNIAVFILTTGLVVTTVARLPQPVNLVVAGLITLFLFVVNQRLDGPSGFTIGLLVWSLALTAGLGGYRWYRRAQRRRRPRR</sequence>
<organism evidence="2 3">
    <name type="scientific">Lacticaseibacillus nasuensis JCM 17158</name>
    <dbReference type="NCBI Taxonomy" id="1291734"/>
    <lineage>
        <taxon>Bacteria</taxon>
        <taxon>Bacillati</taxon>
        <taxon>Bacillota</taxon>
        <taxon>Bacilli</taxon>
        <taxon>Lactobacillales</taxon>
        <taxon>Lactobacillaceae</taxon>
        <taxon>Lacticaseibacillus</taxon>
    </lineage>
</organism>
<evidence type="ECO:0008006" key="4">
    <source>
        <dbReference type="Google" id="ProtNLM"/>
    </source>
</evidence>
<proteinExistence type="predicted"/>
<dbReference type="EMBL" id="AZDJ01000001">
    <property type="protein sequence ID" value="KRK74281.1"/>
    <property type="molecule type" value="Genomic_DNA"/>
</dbReference>
<evidence type="ECO:0000256" key="1">
    <source>
        <dbReference type="SAM" id="Phobius"/>
    </source>
</evidence>